<name>A0ABW2A1D3_9GAMM</name>
<dbReference type="RefSeq" id="WP_379909678.1">
    <property type="nucleotide sequence ID" value="NZ_JBHSWE010000001.1"/>
</dbReference>
<accession>A0ABW2A1D3</accession>
<keyword evidence="3" id="KW-1185">Reference proteome</keyword>
<evidence type="ECO:0000313" key="2">
    <source>
        <dbReference type="EMBL" id="MFC6671169.1"/>
    </source>
</evidence>
<evidence type="ECO:0000259" key="1">
    <source>
        <dbReference type="Pfam" id="PF09722"/>
    </source>
</evidence>
<comment type="caution">
    <text evidence="2">The sequence shown here is derived from an EMBL/GenBank/DDBJ whole genome shotgun (WGS) entry which is preliminary data.</text>
</comment>
<sequence>MAPDEARRRLMEAAIGYFGSREAAREWLNSPHFGIEGMTPQQVLDSTHPSVEQIMDLIKQLEEGDSP</sequence>
<feature type="domain" description="Antitoxin Xre/MbcA/ParS-like toxin-binding" evidence="1">
    <location>
        <begin position="16"/>
        <end position="64"/>
    </location>
</feature>
<organism evidence="2 3">
    <name type="scientific">Marinobacterium aestuariivivens</name>
    <dbReference type="NCBI Taxonomy" id="1698799"/>
    <lineage>
        <taxon>Bacteria</taxon>
        <taxon>Pseudomonadati</taxon>
        <taxon>Pseudomonadota</taxon>
        <taxon>Gammaproteobacteria</taxon>
        <taxon>Oceanospirillales</taxon>
        <taxon>Oceanospirillaceae</taxon>
        <taxon>Marinobacterium</taxon>
    </lineage>
</organism>
<dbReference type="Pfam" id="PF09722">
    <property type="entry name" value="Xre_MbcA_ParS_C"/>
    <property type="match status" value="1"/>
</dbReference>
<proteinExistence type="predicted"/>
<protein>
    <submittedName>
        <fullName evidence="2">Antitoxin Xre/MbcA/ParS toxin-binding domain-containing protein</fullName>
    </submittedName>
</protein>
<reference evidence="3" key="1">
    <citation type="journal article" date="2019" name="Int. J. Syst. Evol. Microbiol.">
        <title>The Global Catalogue of Microorganisms (GCM) 10K type strain sequencing project: providing services to taxonomists for standard genome sequencing and annotation.</title>
        <authorList>
            <consortium name="The Broad Institute Genomics Platform"/>
            <consortium name="The Broad Institute Genome Sequencing Center for Infectious Disease"/>
            <person name="Wu L."/>
            <person name="Ma J."/>
        </authorList>
    </citation>
    <scope>NUCLEOTIDE SEQUENCE [LARGE SCALE GENOMIC DNA]</scope>
    <source>
        <strain evidence="3">NBRC 111756</strain>
    </source>
</reference>
<dbReference type="InterPro" id="IPR024467">
    <property type="entry name" value="Xre/MbcA/ParS-like_toxin-bd"/>
</dbReference>
<dbReference type="EMBL" id="JBHSWE010000001">
    <property type="protein sequence ID" value="MFC6671169.1"/>
    <property type="molecule type" value="Genomic_DNA"/>
</dbReference>
<evidence type="ECO:0000313" key="3">
    <source>
        <dbReference type="Proteomes" id="UP001596422"/>
    </source>
</evidence>
<gene>
    <name evidence="2" type="ORF">ACFQDL_14635</name>
</gene>
<dbReference type="Proteomes" id="UP001596422">
    <property type="component" value="Unassembled WGS sequence"/>
</dbReference>